<evidence type="ECO:0000313" key="3">
    <source>
        <dbReference type="Proteomes" id="UP000327362"/>
    </source>
</evidence>
<evidence type="ECO:0000259" key="1">
    <source>
        <dbReference type="Pfam" id="PF07969"/>
    </source>
</evidence>
<reference evidence="2 3" key="1">
    <citation type="submission" date="2019-09" db="EMBL/GenBank/DDBJ databases">
        <title>Complete genome sequence of Mycobacterium avium subsp. hominissuis strain JP-H-1.</title>
        <authorList>
            <person name="Kinoshita Y."/>
            <person name="Niwa H."/>
            <person name="Uchida-Fujii E."/>
            <person name="Nukada T."/>
        </authorList>
    </citation>
    <scope>NUCLEOTIDE SEQUENCE [LARGE SCALE GENOMIC DNA]</scope>
    <source>
        <strain evidence="2 3">JP-H-1</strain>
    </source>
</reference>
<dbReference type="SUPFAM" id="SSF51338">
    <property type="entry name" value="Composite domain of metallo-dependent hydrolases"/>
    <property type="match status" value="1"/>
</dbReference>
<dbReference type="InterPro" id="IPR032466">
    <property type="entry name" value="Metal_Hydrolase"/>
</dbReference>
<proteinExistence type="predicted"/>
<dbReference type="GO" id="GO:0016812">
    <property type="term" value="F:hydrolase activity, acting on carbon-nitrogen (but not peptide) bonds, in cyclic amides"/>
    <property type="evidence" value="ECO:0007669"/>
    <property type="project" value="TreeGrafter"/>
</dbReference>
<dbReference type="AlphaFoldDB" id="A0AAI8SN29"/>
<gene>
    <name evidence="2" type="ORF">JPH1_28240</name>
</gene>
<dbReference type="Pfam" id="PF07969">
    <property type="entry name" value="Amidohydro_3"/>
    <property type="match status" value="1"/>
</dbReference>
<dbReference type="PANTHER" id="PTHR11647">
    <property type="entry name" value="HYDRANTOINASE/DIHYDROPYRIMIDINASE FAMILY MEMBER"/>
    <property type="match status" value="1"/>
</dbReference>
<dbReference type="Gene3D" id="3.20.20.140">
    <property type="entry name" value="Metal-dependent hydrolases"/>
    <property type="match status" value="1"/>
</dbReference>
<dbReference type="GO" id="GO:0005829">
    <property type="term" value="C:cytosol"/>
    <property type="evidence" value="ECO:0007669"/>
    <property type="project" value="TreeGrafter"/>
</dbReference>
<sequence length="736" mass="80144">MGYDTVITNGRWFDGTGGPSAMRDIGVRDGRVVTIAAGPLDTAGATVIDASGQWVIPGIIDIHTHYDVEILCEPELSESLRHGVTTVLLGSCSLSTVYLDNVDAGDIFGRVEAIPRRYVIEHLEAARSWTNPKEYVAELERRNLGPNVAAFIGHSDMRAATMGLDRATRKDVRPSAGELARMETMLNEALDEGFVGMSSQQLLFDKLDGEVCRSRTLPSTYAAPRELRRLNAILRRRDKILQSGPDITNPLSVLSQLMTSLGIGRPRLKTSLLSAADIKAIPFVIHVMDRLARVVNALGGDFRWQHLPVPFEVYADGISLVVFEEFGSGAAALHLQTEIERNRLMRDEGYRRRFRKDYDSRFGPRVWHRDFFDAEIVACPEQAVVGKSFGQVGLERGGLHPVDAFLDLVVEHGERLRWRTTISNHRPEVLRKMAQSPTVQMGFSDAGAHLRNMAFYNSGLRLLRHAHDAQKAGKPFISMEHAVHRLTGELGRWYGIDAGTLRVGDRADIVVIDPARLDESLDRYAEHPVASYGGLSRMVNRNDDTVTAVLVAGKLAFGSGRAAPQLGKQRYGQFRAAPAGRRAPWSAPASANQPAAQSISCVHDARAAPRMRSTASSSCPAISAKLTNRAVISAPEKVICRVDLTARGQPGPNAAAIRRDTSSPICSRSGLTAGSSAISAAPQAAVNSGSSATTTAMSRSVALTLLWAVSLTSVCTGRSRRKRRYTAATRALFDGK</sequence>
<dbReference type="Proteomes" id="UP000327362">
    <property type="component" value="Chromosome"/>
</dbReference>
<dbReference type="EMBL" id="AP020326">
    <property type="protein sequence ID" value="BBN48349.1"/>
    <property type="molecule type" value="Genomic_DNA"/>
</dbReference>
<accession>A0AAI8SN29</accession>
<dbReference type="InterPro" id="IPR050378">
    <property type="entry name" value="Metallo-dep_Hydrolases_sf"/>
</dbReference>
<feature type="domain" description="Amidohydrolase 3" evidence="1">
    <location>
        <begin position="47"/>
        <end position="184"/>
    </location>
</feature>
<organism evidence="2 3">
    <name type="scientific">Mycobacterium avium subsp. hominissuis</name>
    <dbReference type="NCBI Taxonomy" id="439334"/>
    <lineage>
        <taxon>Bacteria</taxon>
        <taxon>Bacillati</taxon>
        <taxon>Actinomycetota</taxon>
        <taxon>Actinomycetes</taxon>
        <taxon>Mycobacteriales</taxon>
        <taxon>Mycobacteriaceae</taxon>
        <taxon>Mycobacterium</taxon>
        <taxon>Mycobacterium avium complex (MAC)</taxon>
    </lineage>
</organism>
<evidence type="ECO:0000313" key="2">
    <source>
        <dbReference type="EMBL" id="BBN48349.1"/>
    </source>
</evidence>
<dbReference type="PANTHER" id="PTHR11647:SF1">
    <property type="entry name" value="COLLAPSIN RESPONSE MEDIATOR PROTEIN"/>
    <property type="match status" value="1"/>
</dbReference>
<name>A0AAI8SN29_MYCAV</name>
<dbReference type="SUPFAM" id="SSF51556">
    <property type="entry name" value="Metallo-dependent hydrolases"/>
    <property type="match status" value="1"/>
</dbReference>
<protein>
    <recommendedName>
        <fullName evidence="1">Amidohydrolase 3 domain-containing protein</fullName>
    </recommendedName>
</protein>
<dbReference type="InterPro" id="IPR013108">
    <property type="entry name" value="Amidohydro_3"/>
</dbReference>
<dbReference type="InterPro" id="IPR011059">
    <property type="entry name" value="Metal-dep_hydrolase_composite"/>
</dbReference>